<keyword evidence="1" id="KW-0472">Membrane</keyword>
<gene>
    <name evidence="2" type="ORF">EOJ36_11265</name>
</gene>
<keyword evidence="1" id="KW-0812">Transmembrane</keyword>
<dbReference type="Proteomes" id="UP000282832">
    <property type="component" value="Unassembled WGS sequence"/>
</dbReference>
<dbReference type="EMBL" id="SACY01000006">
    <property type="protein sequence ID" value="RVU23306.1"/>
    <property type="molecule type" value="Genomic_DNA"/>
</dbReference>
<dbReference type="AlphaFoldDB" id="A0A437PLY7"/>
<keyword evidence="3" id="KW-1185">Reference proteome</keyword>
<evidence type="ECO:0000313" key="3">
    <source>
        <dbReference type="Proteomes" id="UP000282832"/>
    </source>
</evidence>
<feature type="transmembrane region" description="Helical" evidence="1">
    <location>
        <begin position="12"/>
        <end position="30"/>
    </location>
</feature>
<protein>
    <submittedName>
        <fullName evidence="2">Uncharacterized protein</fullName>
    </submittedName>
</protein>
<proteinExistence type="predicted"/>
<keyword evidence="1" id="KW-1133">Transmembrane helix</keyword>
<organism evidence="2 3">
    <name type="scientific">Sandaracinomonas limnophila</name>
    <dbReference type="NCBI Taxonomy" id="1862386"/>
    <lineage>
        <taxon>Bacteria</taxon>
        <taxon>Pseudomonadati</taxon>
        <taxon>Bacteroidota</taxon>
        <taxon>Cytophagia</taxon>
        <taxon>Cytophagales</taxon>
        <taxon>Flectobacillaceae</taxon>
        <taxon>Sandaracinomonas</taxon>
    </lineage>
</organism>
<comment type="caution">
    <text evidence="2">The sequence shown here is derived from an EMBL/GenBank/DDBJ whole genome shotgun (WGS) entry which is preliminary data.</text>
</comment>
<sequence length="98" mass="11504">MKKLINRYSKKTKLFIFTIILLIPIFIYAYEPNVGCDPDWLFFGWSRSYCALDGGSQGVGHSHTPDNKACVYYYEEYRYFLGIKIDYRIVQVTQPCPD</sequence>
<accession>A0A437PLY7</accession>
<dbReference type="RefSeq" id="WP_127805434.1">
    <property type="nucleotide sequence ID" value="NZ_SACY01000006.1"/>
</dbReference>
<name>A0A437PLY7_9BACT</name>
<evidence type="ECO:0000256" key="1">
    <source>
        <dbReference type="SAM" id="Phobius"/>
    </source>
</evidence>
<reference evidence="2 3" key="1">
    <citation type="submission" date="2019-01" db="EMBL/GenBank/DDBJ databases">
        <authorList>
            <person name="Chen W.-M."/>
        </authorList>
    </citation>
    <scope>NUCLEOTIDE SEQUENCE [LARGE SCALE GENOMIC DNA]</scope>
    <source>
        <strain evidence="2 3">FSY-15</strain>
    </source>
</reference>
<evidence type="ECO:0000313" key="2">
    <source>
        <dbReference type="EMBL" id="RVU23306.1"/>
    </source>
</evidence>
<dbReference type="OrthoDB" id="9918893at2"/>